<dbReference type="FunFam" id="1.20.1250.20:FF:000366">
    <property type="entry name" value="Sucrose transport protein SUT5"/>
    <property type="match status" value="1"/>
</dbReference>
<dbReference type="AlphaFoldDB" id="K7WGT4"/>
<keyword evidence="4" id="KW-0813">Transport</keyword>
<evidence type="ECO:0000256" key="9">
    <source>
        <dbReference type="ARBA" id="ARBA00022989"/>
    </source>
</evidence>
<dbReference type="HOGENOM" id="CLU_025234_3_0_1"/>
<name>K7WGT4_MAIZE</name>
<dbReference type="ExpressionAtlas" id="K7WGT4">
    <property type="expression patterns" value="baseline and differential"/>
</dbReference>
<dbReference type="InParanoid" id="K7WGT4"/>
<dbReference type="UniPathway" id="UPA00238"/>
<dbReference type="OMA" id="QADEPTH"/>
<evidence type="ECO:0000313" key="11">
    <source>
        <dbReference type="EMBL" id="AQL09360.1"/>
    </source>
</evidence>
<keyword evidence="7" id="KW-0812">Transmembrane</keyword>
<dbReference type="PANTHER" id="PTHR19432">
    <property type="entry name" value="SUGAR TRANSPORTER"/>
    <property type="match status" value="1"/>
</dbReference>
<dbReference type="GO" id="GO:0005364">
    <property type="term" value="F:maltose:proton symporter activity"/>
    <property type="evidence" value="ECO:0007669"/>
    <property type="project" value="UniProtKB-ARBA"/>
</dbReference>
<dbReference type="InterPro" id="IPR005989">
    <property type="entry name" value="Suc_symporter_pln"/>
</dbReference>
<dbReference type="NCBIfam" id="TIGR01301">
    <property type="entry name" value="GPH_sucrose"/>
    <property type="match status" value="1"/>
</dbReference>
<dbReference type="Gene3D" id="1.20.1250.20">
    <property type="entry name" value="MFS general substrate transporter like domains"/>
    <property type="match status" value="2"/>
</dbReference>
<dbReference type="eggNOG" id="KOG0637">
    <property type="taxonomic scope" value="Eukaryota"/>
</dbReference>
<evidence type="ECO:0000256" key="3">
    <source>
        <dbReference type="ARBA" id="ARBA00007134"/>
    </source>
</evidence>
<organism evidence="11">
    <name type="scientific">Zea mays</name>
    <name type="common">Maize</name>
    <dbReference type="NCBI Taxonomy" id="4577"/>
    <lineage>
        <taxon>Eukaryota</taxon>
        <taxon>Viridiplantae</taxon>
        <taxon>Streptophyta</taxon>
        <taxon>Embryophyta</taxon>
        <taxon>Tracheophyta</taxon>
        <taxon>Spermatophyta</taxon>
        <taxon>Magnoliopsida</taxon>
        <taxon>Liliopsida</taxon>
        <taxon>Poales</taxon>
        <taxon>Poaceae</taxon>
        <taxon>PACMAD clade</taxon>
        <taxon>Panicoideae</taxon>
        <taxon>Andropogonodae</taxon>
        <taxon>Andropogoneae</taxon>
        <taxon>Tripsacinae</taxon>
        <taxon>Zea</taxon>
    </lineage>
</organism>
<dbReference type="GO" id="GO:0005985">
    <property type="term" value="P:sucrose metabolic process"/>
    <property type="evidence" value="ECO:0007669"/>
    <property type="project" value="UniProtKB-UniPathway"/>
</dbReference>
<evidence type="ECO:0000256" key="4">
    <source>
        <dbReference type="ARBA" id="ARBA00022448"/>
    </source>
</evidence>
<dbReference type="PANTHER" id="PTHR19432:SF64">
    <property type="entry name" value="SUCROSE TRANSPORT PROTEIN SUT1"/>
    <property type="match status" value="1"/>
</dbReference>
<keyword evidence="10" id="KW-0472">Membrane</keyword>
<comment type="pathway">
    <text evidence="2">Glycan biosynthesis; sucrose metabolism.</text>
</comment>
<dbReference type="InterPro" id="IPR036259">
    <property type="entry name" value="MFS_trans_sf"/>
</dbReference>
<evidence type="ECO:0000256" key="7">
    <source>
        <dbReference type="ARBA" id="ARBA00022692"/>
    </source>
</evidence>
<proteinExistence type="inferred from homology"/>
<evidence type="ECO:0000256" key="10">
    <source>
        <dbReference type="ARBA" id="ARBA00023136"/>
    </source>
</evidence>
<keyword evidence="6" id="KW-0762">Sugar transport</keyword>
<dbReference type="FunCoup" id="K7WGT4">
    <property type="interactions" value="697"/>
</dbReference>
<dbReference type="STRING" id="4577.K7WGT4"/>
<dbReference type="GO" id="GO:0008506">
    <property type="term" value="F:sucrose:proton symporter activity"/>
    <property type="evidence" value="ECO:0007669"/>
    <property type="project" value="UniProtKB-ARBA"/>
</dbReference>
<dbReference type="GO" id="GO:0005886">
    <property type="term" value="C:plasma membrane"/>
    <property type="evidence" value="ECO:0007669"/>
    <property type="project" value="UniProtKB-SubCell"/>
</dbReference>
<dbReference type="GO" id="GO:0042950">
    <property type="term" value="F:salicin transmembrane transporter activity"/>
    <property type="evidence" value="ECO:0007669"/>
    <property type="project" value="UniProtKB-ARBA"/>
</dbReference>
<dbReference type="InterPro" id="IPR011701">
    <property type="entry name" value="MFS"/>
</dbReference>
<reference evidence="11" key="1">
    <citation type="submission" date="2015-12" db="EMBL/GenBank/DDBJ databases">
        <title>Update maize B73 reference genome by single molecule sequencing technologies.</title>
        <authorList>
            <consortium name="Maize Genome Sequencing Project"/>
            <person name="Ware D."/>
        </authorList>
    </citation>
    <scope>NUCLEOTIDE SEQUENCE</scope>
    <source>
        <tissue evidence="11">Seedling</tissue>
    </source>
</reference>
<dbReference type="FunFam" id="1.20.1250.20:FF:000182">
    <property type="entry name" value="Sucrose transporter SUC2"/>
    <property type="match status" value="1"/>
</dbReference>
<keyword evidence="9" id="KW-1133">Transmembrane helix</keyword>
<keyword evidence="8" id="KW-0769">Symport</keyword>
<dbReference type="Pfam" id="PF07690">
    <property type="entry name" value="MFS_1"/>
    <property type="match status" value="1"/>
</dbReference>
<accession>K7WGT4</accession>
<protein>
    <submittedName>
        <fullName evidence="11">Sucrose transport protein SUC3</fullName>
    </submittedName>
</protein>
<evidence type="ECO:0000256" key="1">
    <source>
        <dbReference type="ARBA" id="ARBA00004651"/>
    </source>
</evidence>
<dbReference type="SUPFAM" id="SSF103473">
    <property type="entry name" value="MFS general substrate transporter"/>
    <property type="match status" value="1"/>
</dbReference>
<dbReference type="PaxDb" id="4577-GRMZM2G087901_P01"/>
<evidence type="ECO:0000256" key="8">
    <source>
        <dbReference type="ARBA" id="ARBA00022847"/>
    </source>
</evidence>
<evidence type="ECO:0000256" key="5">
    <source>
        <dbReference type="ARBA" id="ARBA00022475"/>
    </source>
</evidence>
<comment type="subcellular location">
    <subcellularLocation>
        <location evidence="1">Cell membrane</location>
        <topology evidence="1">Multi-pass membrane protein</topology>
    </subcellularLocation>
</comment>
<evidence type="ECO:0000256" key="2">
    <source>
        <dbReference type="ARBA" id="ARBA00004914"/>
    </source>
</evidence>
<comment type="similarity">
    <text evidence="3">Belongs to the glycoside-pentoside-hexuronide (GPH) cation symporter transporter (TC 2.A.2.4) family.</text>
</comment>
<keyword evidence="5" id="KW-1003">Cell membrane</keyword>
<sequence>MARGDGGQLAELSAGVRGAAAVVDHVAPISLGRLILAGMVAGGVQYGWALQLSLLTPYVQTLGLSHALTSFMWLCGPIAGLVVQPLVGLYSDRCTSRWGRRRPFILTGCMLICVAVIVVGFSSDIGAALGDTKEHCSLYHGPRWHAAIVYVLGFWLLDFSNNTVQGPARAMMADLCDHHGPSAANSIFCSWMALGNILGYSSGSTNNWHKWFPFLKTSACCEACANLKGAFLVAVVFLVLCLTVTLIFAKEVPYRANENLPTTKAGGEVETEPTGPLAVLKGFKDLPPGMPSVLLVTAITWVYAIGHTDYLSWFPFILYDTDWMGREIYHGDPKGSNAQISAFNEGVRVGAFGLLLNSVILGFSSFLIEPMCRKVGPRVVWVTSNFMVCVAMAATALISFWSLRDYHGYVQDAITANASIKAVCLVLFAFLGVPLAILYSVPFAVTAQLAATRGGGQGLCTGVLNISIVIPQVIIALGAGPWDALFGKGNIPAFGVASAFALVGGVVGVFLLPKISKRQFRAVSAGGH</sequence>
<dbReference type="EMBL" id="CM000785">
    <property type="protein sequence ID" value="AQL09360.1"/>
    <property type="molecule type" value="Genomic_DNA"/>
</dbReference>
<gene>
    <name evidence="11" type="ORF">ZEAMMB73_Zm00001d048311</name>
</gene>
<evidence type="ECO:0000256" key="6">
    <source>
        <dbReference type="ARBA" id="ARBA00022597"/>
    </source>
</evidence>
<dbReference type="CDD" id="cd17313">
    <property type="entry name" value="MFS_SLC45_SUC"/>
    <property type="match status" value="1"/>
</dbReference>